<dbReference type="Pfam" id="PF00515">
    <property type="entry name" value="TPR_1"/>
    <property type="match status" value="1"/>
</dbReference>
<name>G5J749_CROWT</name>
<dbReference type="Gene3D" id="2.40.10.120">
    <property type="match status" value="1"/>
</dbReference>
<dbReference type="AlphaFoldDB" id="G5J749"/>
<dbReference type="GeneID" id="88766851"/>
<dbReference type="Proteomes" id="UP000003477">
    <property type="component" value="Unassembled WGS sequence"/>
</dbReference>
<feature type="repeat" description="TPR" evidence="3">
    <location>
        <begin position="704"/>
        <end position="737"/>
    </location>
</feature>
<evidence type="ECO:0000256" key="3">
    <source>
        <dbReference type="PROSITE-ProRule" id="PRU00339"/>
    </source>
</evidence>
<dbReference type="Pfam" id="PF13365">
    <property type="entry name" value="Trypsin_2"/>
    <property type="match status" value="2"/>
</dbReference>
<keyword evidence="2 3" id="KW-0802">TPR repeat</keyword>
<evidence type="ECO:0000313" key="5">
    <source>
        <dbReference type="Proteomes" id="UP000003477"/>
    </source>
</evidence>
<dbReference type="SUPFAM" id="SSF48439">
    <property type="entry name" value="Protein prenylyltransferase"/>
    <property type="match status" value="1"/>
</dbReference>
<gene>
    <name evidence="4" type="ORF">CWATWH0003_3290</name>
</gene>
<dbReference type="InterPro" id="IPR050498">
    <property type="entry name" value="Ycf3"/>
</dbReference>
<proteinExistence type="predicted"/>
<sequence>MKKNRLFILSSLTSLFIASVAYGSLPVSLKQNPSNLLISQALNRETIQEKAQAISVKVETDNSAGSGVIIGKEGNTYTVLTNAHVINSKAENKIITNDGKSYAARVIREGNSLEGNDLAVLTFESVNSYQVAILATNPNLEENSTVYSVGFPEETAQFYFTQGTVKKQAPKPFLGGYQIGYDIEVKSGMSGGALLNEKGELIGVNGLLQNPILDDAYTYLDGSQPYQQHIETYRDLSFAVPIQTLMAVAPNLALIPDEWKVGLNIAEKVDNIARQITVRIDSDKEVVGSGVIVGKEGDTYYVLTACHVVYYKDENTSYQSCEPGKTNRNYTLVTPDGIRHDIQPQDIILPKGIDAAIVKFNSKNLYQLATIGQYNIPLTRRQWVFVSGFPGELNGLRKFTPGYRFQREIGLTVLFDQQPLEIEISGYELVYSNLTYKGMSGGPVLDTNGHVIGINTGEEGQGVSLTETRQLGYAFGVPSSTLLKFAKDKNVNTTSFNISNQAPTPLNENESNSLKQHPTFVVEKPPSDASENDWLNYGNNLWRLERSTDAISAFKTAIKLNDNLAEAYYALGLAYAQQNKDETNLKAIEAFDKVISLNSSWYLKGKAWYQKAVVLDELEKKNEALFAINEGIKQIYDDPKFYNQQASLLREIKRYPDAIDAYTKAIEIQSSGIAYFQRSLVYWQIGEYQKALNDCNQSLELGLIEGYSCQGRTYFGLGNYEKSINAYNKAIELNFTDSYFYLFRGRAYSKLKNYSKAITNLTKAIKLDPQNDSFYARRFYEYVDMKQPELAVKDISKAIDIKPNNARYYRNRAYLKFNYLEDSEGAMEDVNEAIKLKPNYAEAYRFRSDIHHRNALHKMLELQSNTNLTEQEKVEKIVSIIKRYHPQAIADLDKAIEISPKYGAAYSMRGNYMLLIAQVSNEKDQLVQNALKDFNKAIELMNDPTPGTYKLWIGELPEDFEMFSSHMLKKLEMDIFDGTLYAFVYKNRGNLLLNMNDNQGALEDYTKAISLDPENADLYKQRSEVYRRLNEPEKAKADANKAIELSR</sequence>
<dbReference type="EMBL" id="AESD01000491">
    <property type="protein sequence ID" value="EHJ11991.1"/>
    <property type="molecule type" value="Genomic_DNA"/>
</dbReference>
<dbReference type="Pfam" id="PF13181">
    <property type="entry name" value="TPR_8"/>
    <property type="match status" value="2"/>
</dbReference>
<reference evidence="4 5" key="1">
    <citation type="journal article" date="2011" name="Front. Microbiol.">
        <title>Two Strains of Crocosphaera watsonii with Highly Conserved Genomes are Distinguished by Strain-Specific Features.</title>
        <authorList>
            <person name="Bench S.R."/>
            <person name="Ilikchyan I.N."/>
            <person name="Tripp H.J."/>
            <person name="Zehr J.P."/>
        </authorList>
    </citation>
    <scope>NUCLEOTIDE SEQUENCE [LARGE SCALE GENOMIC DNA]</scope>
    <source>
        <strain evidence="4 5">WH 0003</strain>
    </source>
</reference>
<dbReference type="PROSITE" id="PS50005">
    <property type="entry name" value="TPR"/>
    <property type="match status" value="4"/>
</dbReference>
<dbReference type="Gene3D" id="1.25.40.10">
    <property type="entry name" value="Tetratricopeptide repeat domain"/>
    <property type="match status" value="6"/>
</dbReference>
<dbReference type="PANTHER" id="PTHR44858:SF1">
    <property type="entry name" value="UDP-N-ACETYLGLUCOSAMINE--PEPTIDE N-ACETYLGLUCOSAMINYLTRANSFERASE SPINDLY-RELATED"/>
    <property type="match status" value="1"/>
</dbReference>
<evidence type="ECO:0000313" key="4">
    <source>
        <dbReference type="EMBL" id="EHJ11991.1"/>
    </source>
</evidence>
<accession>G5J749</accession>
<feature type="repeat" description="TPR" evidence="3">
    <location>
        <begin position="738"/>
        <end position="771"/>
    </location>
</feature>
<keyword evidence="1" id="KW-0677">Repeat</keyword>
<evidence type="ECO:0000256" key="2">
    <source>
        <dbReference type="ARBA" id="ARBA00022803"/>
    </source>
</evidence>
<protein>
    <submittedName>
        <fullName evidence="4">TPR repeat-containing protein</fullName>
    </submittedName>
</protein>
<dbReference type="InterPro" id="IPR011990">
    <property type="entry name" value="TPR-like_helical_dom_sf"/>
</dbReference>
<comment type="caution">
    <text evidence="4">The sequence shown here is derived from an EMBL/GenBank/DDBJ whole genome shotgun (WGS) entry which is preliminary data.</text>
</comment>
<dbReference type="PANTHER" id="PTHR44858">
    <property type="entry name" value="TETRATRICOPEPTIDE REPEAT PROTEIN 6"/>
    <property type="match status" value="1"/>
</dbReference>
<dbReference type="SMART" id="SM00028">
    <property type="entry name" value="TPR"/>
    <property type="match status" value="11"/>
</dbReference>
<dbReference type="Gene3D" id="2.40.10.10">
    <property type="entry name" value="Trypsin-like serine proteases"/>
    <property type="match status" value="2"/>
</dbReference>
<feature type="repeat" description="TPR" evidence="3">
    <location>
        <begin position="982"/>
        <end position="1015"/>
    </location>
</feature>
<dbReference type="Pfam" id="PF13414">
    <property type="entry name" value="TPR_11"/>
    <property type="match status" value="2"/>
</dbReference>
<dbReference type="PATRIC" id="fig|423471.3.peg.3090"/>
<dbReference type="PROSITE" id="PS50293">
    <property type="entry name" value="TPR_REGION"/>
    <property type="match status" value="2"/>
</dbReference>
<dbReference type="RefSeq" id="WP_007311367.1">
    <property type="nucleotide sequence ID" value="NZ_AESD01000491.1"/>
</dbReference>
<dbReference type="SUPFAM" id="SSF48452">
    <property type="entry name" value="TPR-like"/>
    <property type="match status" value="2"/>
</dbReference>
<evidence type="ECO:0000256" key="1">
    <source>
        <dbReference type="ARBA" id="ARBA00022737"/>
    </source>
</evidence>
<dbReference type="InterPro" id="IPR009003">
    <property type="entry name" value="Peptidase_S1_PA"/>
</dbReference>
<organism evidence="4 5">
    <name type="scientific">Crocosphaera watsonii WH 0003</name>
    <dbReference type="NCBI Taxonomy" id="423471"/>
    <lineage>
        <taxon>Bacteria</taxon>
        <taxon>Bacillati</taxon>
        <taxon>Cyanobacteriota</taxon>
        <taxon>Cyanophyceae</taxon>
        <taxon>Oscillatoriophycideae</taxon>
        <taxon>Chroococcales</taxon>
        <taxon>Aphanothecaceae</taxon>
        <taxon>Crocosphaera</taxon>
    </lineage>
</organism>
<dbReference type="InterPro" id="IPR019734">
    <property type="entry name" value="TPR_rpt"/>
</dbReference>
<dbReference type="InterPro" id="IPR043504">
    <property type="entry name" value="Peptidase_S1_PA_chymotrypsin"/>
</dbReference>
<dbReference type="SUPFAM" id="SSF50494">
    <property type="entry name" value="Trypsin-like serine proteases"/>
    <property type="match status" value="2"/>
</dbReference>
<feature type="repeat" description="TPR" evidence="3">
    <location>
        <begin position="639"/>
        <end position="672"/>
    </location>
</feature>